<dbReference type="GO" id="GO:0030170">
    <property type="term" value="F:pyridoxal phosphate binding"/>
    <property type="evidence" value="ECO:0007669"/>
    <property type="project" value="InterPro"/>
</dbReference>
<dbReference type="PROSITE" id="PS00105">
    <property type="entry name" value="AA_TRANSFER_CLASS_1"/>
    <property type="match status" value="1"/>
</dbReference>
<dbReference type="Pfam" id="PF00155">
    <property type="entry name" value="Aminotran_1_2"/>
    <property type="match status" value="1"/>
</dbReference>
<keyword evidence="3 6" id="KW-0032">Aminotransferase</keyword>
<dbReference type="KEGG" id="nmy:CJ229_002040"/>
<dbReference type="InterPro" id="IPR004839">
    <property type="entry name" value="Aminotransferase_I/II_large"/>
</dbReference>
<dbReference type="FunFam" id="3.40.640.10:FF:000033">
    <property type="entry name" value="Aspartate aminotransferase"/>
    <property type="match status" value="1"/>
</dbReference>
<keyword evidence="4 6" id="KW-0808">Transferase</keyword>
<evidence type="ECO:0000256" key="4">
    <source>
        <dbReference type="ARBA" id="ARBA00022679"/>
    </source>
</evidence>
<dbReference type="RefSeq" id="WP_144265401.1">
    <property type="nucleotide sequence ID" value="NZ_CP136964.1"/>
</dbReference>
<dbReference type="AlphaFoldDB" id="A0AAF1BS23"/>
<keyword evidence="5" id="KW-0663">Pyridoxal phosphate</keyword>
<evidence type="ECO:0000256" key="2">
    <source>
        <dbReference type="ARBA" id="ARBA00007441"/>
    </source>
</evidence>
<dbReference type="GO" id="GO:0008483">
    <property type="term" value="F:transaminase activity"/>
    <property type="evidence" value="ECO:0007669"/>
    <property type="project" value="UniProtKB-KW"/>
</dbReference>
<dbReference type="CDD" id="cd00609">
    <property type="entry name" value="AAT_like"/>
    <property type="match status" value="1"/>
</dbReference>
<dbReference type="Proteomes" id="UP000243626">
    <property type="component" value="Chromosome"/>
</dbReference>
<accession>A0AAF1BS23</accession>
<gene>
    <name evidence="8" type="ORF">CJ229_002040</name>
</gene>
<evidence type="ECO:0000259" key="7">
    <source>
        <dbReference type="Pfam" id="PF00155"/>
    </source>
</evidence>
<evidence type="ECO:0000256" key="6">
    <source>
        <dbReference type="RuleBase" id="RU000481"/>
    </source>
</evidence>
<name>A0AAF1BS23_9STAP</name>
<dbReference type="GO" id="GO:0006520">
    <property type="term" value="P:amino acid metabolic process"/>
    <property type="evidence" value="ECO:0007669"/>
    <property type="project" value="InterPro"/>
</dbReference>
<dbReference type="Gene3D" id="3.90.1150.10">
    <property type="entry name" value="Aspartate Aminotransferase, domain 1"/>
    <property type="match status" value="1"/>
</dbReference>
<evidence type="ECO:0000256" key="5">
    <source>
        <dbReference type="ARBA" id="ARBA00022898"/>
    </source>
</evidence>
<evidence type="ECO:0000313" key="9">
    <source>
        <dbReference type="Proteomes" id="UP000243626"/>
    </source>
</evidence>
<comment type="cofactor">
    <cofactor evidence="1 6">
        <name>pyridoxal 5'-phosphate</name>
        <dbReference type="ChEBI" id="CHEBI:597326"/>
    </cofactor>
</comment>
<dbReference type="InterPro" id="IPR015424">
    <property type="entry name" value="PyrdxlP-dep_Trfase"/>
</dbReference>
<protein>
    <recommendedName>
        <fullName evidence="6">Aminotransferase</fullName>
        <ecNumber evidence="6">2.6.1.-</ecNumber>
    </recommendedName>
</protein>
<keyword evidence="9" id="KW-1185">Reference proteome</keyword>
<evidence type="ECO:0000256" key="1">
    <source>
        <dbReference type="ARBA" id="ARBA00001933"/>
    </source>
</evidence>
<reference evidence="9" key="1">
    <citation type="submission" date="2017-09" db="EMBL/GenBank/DDBJ databases">
        <title>Bacterial strain isolated from the female urinary microbiota.</title>
        <authorList>
            <person name="Thomas-White K."/>
            <person name="Kumar N."/>
            <person name="Forster S."/>
            <person name="Putonti C."/>
            <person name="Lawley T."/>
            <person name="Wolfe A.J."/>
        </authorList>
    </citation>
    <scope>NUCLEOTIDE SEQUENCE [LARGE SCALE GENOMIC DNA]</scope>
    <source>
        <strain evidence="9">UMB0959</strain>
    </source>
</reference>
<dbReference type="EC" id="2.6.1.-" evidence="6"/>
<dbReference type="InterPro" id="IPR015422">
    <property type="entry name" value="PyrdxlP-dep_Trfase_small"/>
</dbReference>
<sequence>MQISNRMDLLQPSPTIAITNLGRRLKEEGNDVISLSAGEPDFNTPKKVIEAAHEAALNGQTKYSATPGILPLREAIKDKMKRDNNLDYSVDEIFVGAGAKQVLFNIFFAILNPGDEVIIPSPYWVSYGDQVKFAEGVPVIAETTSETDYKLTPEILDQYVTDKTKALVLNSPNNPTGAVYSKEELQRLADYLDETDIIIVSDEIYEVLVYEGAHYSIAQMSEKMKQNTIVVNGVSKSYAMTGWRIGFACGDKELIKAMSKLQSQSVSNVTTPAQYAALKAYELDNSYLKEYNETFKKRRDHAYSQLQKLPYIKCAKPNGAFYLFPDVSELVEKCNFESVDQFTEQLLKEQYVALVPGSAFGIPSNLRFSYALSEEKFSEAIERIQTFVNKYLNK</sequence>
<evidence type="ECO:0000313" key="8">
    <source>
        <dbReference type="EMBL" id="WOS96548.1"/>
    </source>
</evidence>
<dbReference type="EMBL" id="CP136964">
    <property type="protein sequence ID" value="WOS96548.1"/>
    <property type="molecule type" value="Genomic_DNA"/>
</dbReference>
<dbReference type="SUPFAM" id="SSF53383">
    <property type="entry name" value="PLP-dependent transferases"/>
    <property type="match status" value="1"/>
</dbReference>
<dbReference type="InterPro" id="IPR050596">
    <property type="entry name" value="AspAT/PAT-like"/>
</dbReference>
<proteinExistence type="inferred from homology"/>
<dbReference type="InterPro" id="IPR015421">
    <property type="entry name" value="PyrdxlP-dep_Trfase_major"/>
</dbReference>
<dbReference type="PANTHER" id="PTHR46383:SF1">
    <property type="entry name" value="ASPARTATE AMINOTRANSFERASE"/>
    <property type="match status" value="1"/>
</dbReference>
<dbReference type="InterPro" id="IPR004838">
    <property type="entry name" value="NHTrfase_class1_PyrdxlP-BS"/>
</dbReference>
<feature type="domain" description="Aminotransferase class I/classII large" evidence="7">
    <location>
        <begin position="31"/>
        <end position="384"/>
    </location>
</feature>
<comment type="similarity">
    <text evidence="2 6">Belongs to the class-I pyridoxal-phosphate-dependent aminotransferase family.</text>
</comment>
<organism evidence="8 9">
    <name type="scientific">Nosocomiicoccus massiliensis</name>
    <dbReference type="NCBI Taxonomy" id="1232430"/>
    <lineage>
        <taxon>Bacteria</taxon>
        <taxon>Bacillati</taxon>
        <taxon>Bacillota</taxon>
        <taxon>Bacilli</taxon>
        <taxon>Bacillales</taxon>
        <taxon>Staphylococcaceae</taxon>
        <taxon>Nosocomiicoccus</taxon>
    </lineage>
</organism>
<dbReference type="PANTHER" id="PTHR46383">
    <property type="entry name" value="ASPARTATE AMINOTRANSFERASE"/>
    <property type="match status" value="1"/>
</dbReference>
<evidence type="ECO:0000256" key="3">
    <source>
        <dbReference type="ARBA" id="ARBA00022576"/>
    </source>
</evidence>
<dbReference type="Gene3D" id="3.40.640.10">
    <property type="entry name" value="Type I PLP-dependent aspartate aminotransferase-like (Major domain)"/>
    <property type="match status" value="1"/>
</dbReference>